<evidence type="ECO:0000256" key="1">
    <source>
        <dbReference type="SAM" id="MobiDB-lite"/>
    </source>
</evidence>
<dbReference type="EMBL" id="CP003219">
    <property type="protein sequence ID" value="AEW92801.1"/>
    <property type="molecule type" value="Genomic_DNA"/>
</dbReference>
<dbReference type="KEGG" id="scy:SCATT_04300"/>
<name>G8WNN9_STREN</name>
<sequence length="59" mass="6384">MMLTNASTPTSTGHHNERENTATIEKTGLSRRRGPSRTLGEDSQPSDDRKANTPGNAMT</sequence>
<dbReference type="Proteomes" id="UP000007842">
    <property type="component" value="Chromosome"/>
</dbReference>
<protein>
    <submittedName>
        <fullName evidence="2">Uncharacterized protein</fullName>
    </submittedName>
</protein>
<proteinExistence type="predicted"/>
<dbReference type="HOGENOM" id="CLU_2958687_0_0_11"/>
<organism evidence="2 3">
    <name type="scientific">Streptantibioticus cattleyicolor (strain ATCC 35852 / DSM 46488 / JCM 4925 / NBRC 14057 / NRRL 8057)</name>
    <name type="common">Streptomyces cattleya</name>
    <dbReference type="NCBI Taxonomy" id="1003195"/>
    <lineage>
        <taxon>Bacteria</taxon>
        <taxon>Bacillati</taxon>
        <taxon>Actinomycetota</taxon>
        <taxon>Actinomycetes</taxon>
        <taxon>Kitasatosporales</taxon>
        <taxon>Streptomycetaceae</taxon>
        <taxon>Streptantibioticus</taxon>
    </lineage>
</organism>
<keyword evidence="3" id="KW-1185">Reference proteome</keyword>
<dbReference type="PATRIC" id="fig|1003195.29.peg.425"/>
<dbReference type="AlphaFoldDB" id="G8WNN9"/>
<feature type="region of interest" description="Disordered" evidence="1">
    <location>
        <begin position="1"/>
        <end position="59"/>
    </location>
</feature>
<gene>
    <name evidence="2" type="ordered locus">SCATT_04300</name>
</gene>
<accession>G8WNN9</accession>
<reference evidence="3" key="1">
    <citation type="submission" date="2011-12" db="EMBL/GenBank/DDBJ databases">
        <title>Complete genome sequence of Streptomyces cattleya strain DSM 46488.</title>
        <authorList>
            <person name="Ou H.-Y."/>
            <person name="Li P."/>
            <person name="Zhao C."/>
            <person name="O'Hagan D."/>
            <person name="Deng Z."/>
        </authorList>
    </citation>
    <scope>NUCLEOTIDE SEQUENCE [LARGE SCALE GENOMIC DNA]</scope>
    <source>
        <strain evidence="3">ATCC 35852 / DSM 46488 / JCM 4925 / NBRC 14057 / NRRL 8057</strain>
    </source>
</reference>
<evidence type="ECO:0000313" key="3">
    <source>
        <dbReference type="Proteomes" id="UP000007842"/>
    </source>
</evidence>
<evidence type="ECO:0000313" key="2">
    <source>
        <dbReference type="EMBL" id="AEW92801.1"/>
    </source>
</evidence>
<feature type="compositionally biased region" description="Polar residues" evidence="1">
    <location>
        <begin position="1"/>
        <end position="13"/>
    </location>
</feature>